<keyword evidence="2" id="KW-1185">Reference proteome</keyword>
<proteinExistence type="predicted"/>
<accession>A0A2U1KGT5</accession>
<comment type="caution">
    <text evidence="1">The sequence shown here is derived from an EMBL/GenBank/DDBJ whole genome shotgun (WGS) entry which is preliminary data.</text>
</comment>
<organism evidence="1 2">
    <name type="scientific">Artemisia annua</name>
    <name type="common">Sweet wormwood</name>
    <dbReference type="NCBI Taxonomy" id="35608"/>
    <lineage>
        <taxon>Eukaryota</taxon>
        <taxon>Viridiplantae</taxon>
        <taxon>Streptophyta</taxon>
        <taxon>Embryophyta</taxon>
        <taxon>Tracheophyta</taxon>
        <taxon>Spermatophyta</taxon>
        <taxon>Magnoliopsida</taxon>
        <taxon>eudicotyledons</taxon>
        <taxon>Gunneridae</taxon>
        <taxon>Pentapetalae</taxon>
        <taxon>asterids</taxon>
        <taxon>campanulids</taxon>
        <taxon>Asterales</taxon>
        <taxon>Asteraceae</taxon>
        <taxon>Asteroideae</taxon>
        <taxon>Anthemideae</taxon>
        <taxon>Artemisiinae</taxon>
        <taxon>Artemisia</taxon>
    </lineage>
</organism>
<dbReference type="GO" id="GO:0016301">
    <property type="term" value="F:kinase activity"/>
    <property type="evidence" value="ECO:0007669"/>
    <property type="project" value="UniProtKB-KW"/>
</dbReference>
<keyword evidence="1" id="KW-0418">Kinase</keyword>
<keyword evidence="1" id="KW-0808">Transferase</keyword>
<name>A0A2U1KGT5_ARTAN</name>
<reference evidence="1 2" key="1">
    <citation type="journal article" date="2018" name="Mol. Plant">
        <title>The genome of Artemisia annua provides insight into the evolution of Asteraceae family and artemisinin biosynthesis.</title>
        <authorList>
            <person name="Shen Q."/>
            <person name="Zhang L."/>
            <person name="Liao Z."/>
            <person name="Wang S."/>
            <person name="Yan T."/>
            <person name="Shi P."/>
            <person name="Liu M."/>
            <person name="Fu X."/>
            <person name="Pan Q."/>
            <person name="Wang Y."/>
            <person name="Lv Z."/>
            <person name="Lu X."/>
            <person name="Zhang F."/>
            <person name="Jiang W."/>
            <person name="Ma Y."/>
            <person name="Chen M."/>
            <person name="Hao X."/>
            <person name="Li L."/>
            <person name="Tang Y."/>
            <person name="Lv G."/>
            <person name="Zhou Y."/>
            <person name="Sun X."/>
            <person name="Brodelius P.E."/>
            <person name="Rose J.K.C."/>
            <person name="Tang K."/>
        </authorList>
    </citation>
    <scope>NUCLEOTIDE SEQUENCE [LARGE SCALE GENOMIC DNA]</scope>
    <source>
        <strain evidence="2">cv. Huhao1</strain>
        <tissue evidence="1">Leaf</tissue>
    </source>
</reference>
<evidence type="ECO:0000313" key="1">
    <source>
        <dbReference type="EMBL" id="PWA35833.1"/>
    </source>
</evidence>
<dbReference type="STRING" id="35608.A0A2U1KGT5"/>
<gene>
    <name evidence="1" type="ORF">CTI12_AA605750</name>
</gene>
<protein>
    <submittedName>
        <fullName evidence="1">ACT-like protein tyrosine kinase family protein</fullName>
    </submittedName>
</protein>
<dbReference type="OrthoDB" id="784063at2759"/>
<evidence type="ECO:0000313" key="2">
    <source>
        <dbReference type="Proteomes" id="UP000245207"/>
    </source>
</evidence>
<dbReference type="AlphaFoldDB" id="A0A2U1KGT5"/>
<sequence>MASNELKYREQFNVAAEDNHYCFKNRFMQRVKPKGISLSYTDTKSRIAQSEEKLTALLAEVGLNIQEAYAFSTVDRYSLDVFVVDGWPYEVNRHIICLPVELRHLQYFLDNTRSTFHTSMVSFVALFFKVEHLQIYHFYASSSPSMDTRLEQCSKAIAVYINGLTSQMLACFNADERPRESGACDPIAPLELPHSLQTVRRVS</sequence>
<dbReference type="Proteomes" id="UP000245207">
    <property type="component" value="Unassembled WGS sequence"/>
</dbReference>
<dbReference type="EMBL" id="PKPP01019275">
    <property type="protein sequence ID" value="PWA35833.1"/>
    <property type="molecule type" value="Genomic_DNA"/>
</dbReference>